<dbReference type="EMBL" id="CAUYUJ010018638">
    <property type="protein sequence ID" value="CAK0885204.1"/>
    <property type="molecule type" value="Genomic_DNA"/>
</dbReference>
<reference evidence="1" key="1">
    <citation type="submission" date="2023-10" db="EMBL/GenBank/DDBJ databases">
        <authorList>
            <person name="Chen Y."/>
            <person name="Shah S."/>
            <person name="Dougan E. K."/>
            <person name="Thang M."/>
            <person name="Chan C."/>
        </authorList>
    </citation>
    <scope>NUCLEOTIDE SEQUENCE [LARGE SCALE GENOMIC DNA]</scope>
</reference>
<organism evidence="1 2">
    <name type="scientific">Prorocentrum cordatum</name>
    <dbReference type="NCBI Taxonomy" id="2364126"/>
    <lineage>
        <taxon>Eukaryota</taxon>
        <taxon>Sar</taxon>
        <taxon>Alveolata</taxon>
        <taxon>Dinophyceae</taxon>
        <taxon>Prorocentrales</taxon>
        <taxon>Prorocentraceae</taxon>
        <taxon>Prorocentrum</taxon>
    </lineage>
</organism>
<evidence type="ECO:0000313" key="2">
    <source>
        <dbReference type="Proteomes" id="UP001189429"/>
    </source>
</evidence>
<evidence type="ECO:0000313" key="1">
    <source>
        <dbReference type="EMBL" id="CAK0885204.1"/>
    </source>
</evidence>
<protein>
    <submittedName>
        <fullName evidence="1">Uncharacterized protein</fullName>
    </submittedName>
</protein>
<keyword evidence="2" id="KW-1185">Reference proteome</keyword>
<name>A0ABN9WJL4_9DINO</name>
<comment type="caution">
    <text evidence="1">The sequence shown here is derived from an EMBL/GenBank/DDBJ whole genome shotgun (WGS) entry which is preliminary data.</text>
</comment>
<proteinExistence type="predicted"/>
<sequence length="215" mass="22705">MTITMYTISVVFCYCDQLMPECQTVALGGVGGPRALMLSYSVNASLCCVLARWWHSVAWAPSGAPGHAGARRGAAAAAQAPEPSGRRAALSLAGLALAAGAPSPSEASNGGALWSTDKFDGSFTDDKYPCEDCTRTINADGGFGNIRGRDSQGGDMWTGLIEYSNKDVVASIVYADEEKGEKKLKGTWFSKKGEKGIKWNDGSVWTKMDYKIAGG</sequence>
<accession>A0ABN9WJL4</accession>
<gene>
    <name evidence="1" type="ORF">PCOR1329_LOCUS66883</name>
</gene>
<dbReference type="Proteomes" id="UP001189429">
    <property type="component" value="Unassembled WGS sequence"/>
</dbReference>